<organism evidence="1 2">
    <name type="scientific">Pistacia atlantica</name>
    <dbReference type="NCBI Taxonomy" id="434234"/>
    <lineage>
        <taxon>Eukaryota</taxon>
        <taxon>Viridiplantae</taxon>
        <taxon>Streptophyta</taxon>
        <taxon>Embryophyta</taxon>
        <taxon>Tracheophyta</taxon>
        <taxon>Spermatophyta</taxon>
        <taxon>Magnoliopsida</taxon>
        <taxon>eudicotyledons</taxon>
        <taxon>Gunneridae</taxon>
        <taxon>Pentapetalae</taxon>
        <taxon>rosids</taxon>
        <taxon>malvids</taxon>
        <taxon>Sapindales</taxon>
        <taxon>Anacardiaceae</taxon>
        <taxon>Pistacia</taxon>
    </lineage>
</organism>
<name>A0ACC1BDY3_9ROSI</name>
<accession>A0ACC1BDY3</accession>
<dbReference type="EMBL" id="CM047901">
    <property type="protein sequence ID" value="KAJ0097215.1"/>
    <property type="molecule type" value="Genomic_DNA"/>
</dbReference>
<protein>
    <submittedName>
        <fullName evidence="1">Uncharacterized protein</fullName>
    </submittedName>
</protein>
<comment type="caution">
    <text evidence="1">The sequence shown here is derived from an EMBL/GenBank/DDBJ whole genome shotgun (WGS) entry which is preliminary data.</text>
</comment>
<dbReference type="Proteomes" id="UP001164250">
    <property type="component" value="Chromosome 5"/>
</dbReference>
<keyword evidence="2" id="KW-1185">Reference proteome</keyword>
<sequence length="421" mass="47515">MLGGKSKNSTAISLPSGVIDDELPEKLEFPKLELFLLCMQDSSLRIPDQFFEEVRQLKVMELHEVCLLSLPSSLGCLMNLRTLRLIGCELGDIAIIGEMKKLEILGFCHSDIQQLPQEIGELTQLRLLSLTGCQKLKVIAPNVISRLSRLEELYIGDSFVQWNVERLNNQGPSNASLAELKQLSHLTSLDIRVQDAKIMPHEITIVEKLESFNIFIGLVWNLSVNTISTKLKGTSKIIEFTQLHSIILKCLPRLVSFDFNMKAPLISQTSLATNSCSKEIIEEDKPEDSMALFSPKVAFPSLEILTLSRLNNLQLIWNNQLHEDSFRTLKLLTIQFCGKLMSIVPSNIQANNLVQLKKLRLRCCGLEEIVAFKEVDGVLTFRLPQLERVHLGIFTRTQMFLPGVAYYRVAHAKRFGCLSLP</sequence>
<evidence type="ECO:0000313" key="1">
    <source>
        <dbReference type="EMBL" id="KAJ0097215.1"/>
    </source>
</evidence>
<reference evidence="2" key="1">
    <citation type="journal article" date="2023" name="G3 (Bethesda)">
        <title>Genome assembly and association tests identify interacting loci associated with vigor, precocity, and sex in interspecific pistachio rootstocks.</title>
        <authorList>
            <person name="Palmer W."/>
            <person name="Jacygrad E."/>
            <person name="Sagayaradj S."/>
            <person name="Cavanaugh K."/>
            <person name="Han R."/>
            <person name="Bertier L."/>
            <person name="Beede B."/>
            <person name="Kafkas S."/>
            <person name="Golino D."/>
            <person name="Preece J."/>
            <person name="Michelmore R."/>
        </authorList>
    </citation>
    <scope>NUCLEOTIDE SEQUENCE [LARGE SCALE GENOMIC DNA]</scope>
</reference>
<gene>
    <name evidence="1" type="ORF">Patl1_27888</name>
</gene>
<proteinExistence type="predicted"/>
<evidence type="ECO:0000313" key="2">
    <source>
        <dbReference type="Proteomes" id="UP001164250"/>
    </source>
</evidence>